<evidence type="ECO:0000313" key="2">
    <source>
        <dbReference type="Proteomes" id="UP001162992"/>
    </source>
</evidence>
<proteinExistence type="predicted"/>
<evidence type="ECO:0000313" key="1">
    <source>
        <dbReference type="EMBL" id="KAJ7523988.1"/>
    </source>
</evidence>
<dbReference type="EMBL" id="CM055109">
    <property type="protein sequence ID" value="KAJ7523988.1"/>
    <property type="molecule type" value="Genomic_DNA"/>
</dbReference>
<accession>A0ACC2B2H7</accession>
<gene>
    <name evidence="1" type="ORF">O6H91_18G071900</name>
</gene>
<sequence length="252" mass="27249">MTLRSRFLESRSLAADFVSSLPVVSTSSDHPHVIFTQPSVSSSNPVSGADRYGETTGIVLLMISLVLLVIRLGVYLYFHPPVHEIPSAEINGPPRQQAVRRRPGQKNEGLDPKIIESFPIMTYSAAEIAKNPAGCAVCLSEFQEGEKARLLPKCGHVFHLECIDKWLFSHSTCPLCRVSLIPESHTITVDSNTPHGSAGQETLDPAAPVNGEGVAALSEQTTSACNNGAERHGQTKATLMLILFIRGVQINN</sequence>
<comment type="caution">
    <text evidence="1">The sequence shown here is derived from an EMBL/GenBank/DDBJ whole genome shotgun (WGS) entry which is preliminary data.</text>
</comment>
<reference evidence="2" key="1">
    <citation type="journal article" date="2024" name="Proc. Natl. Acad. Sci. U.S.A.">
        <title>Extraordinary preservation of gene collinearity over three hundred million years revealed in homosporous lycophytes.</title>
        <authorList>
            <person name="Li C."/>
            <person name="Wickell D."/>
            <person name="Kuo L.Y."/>
            <person name="Chen X."/>
            <person name="Nie B."/>
            <person name="Liao X."/>
            <person name="Peng D."/>
            <person name="Ji J."/>
            <person name="Jenkins J."/>
            <person name="Williams M."/>
            <person name="Shu S."/>
            <person name="Plott C."/>
            <person name="Barry K."/>
            <person name="Rajasekar S."/>
            <person name="Grimwood J."/>
            <person name="Han X."/>
            <person name="Sun S."/>
            <person name="Hou Z."/>
            <person name="He W."/>
            <person name="Dai G."/>
            <person name="Sun C."/>
            <person name="Schmutz J."/>
            <person name="Leebens-Mack J.H."/>
            <person name="Li F.W."/>
            <person name="Wang L."/>
        </authorList>
    </citation>
    <scope>NUCLEOTIDE SEQUENCE [LARGE SCALE GENOMIC DNA]</scope>
    <source>
        <strain evidence="2">cv. PW_Plant_1</strain>
    </source>
</reference>
<organism evidence="1 2">
    <name type="scientific">Diphasiastrum complanatum</name>
    <name type="common">Issler's clubmoss</name>
    <name type="synonym">Lycopodium complanatum</name>
    <dbReference type="NCBI Taxonomy" id="34168"/>
    <lineage>
        <taxon>Eukaryota</taxon>
        <taxon>Viridiplantae</taxon>
        <taxon>Streptophyta</taxon>
        <taxon>Embryophyta</taxon>
        <taxon>Tracheophyta</taxon>
        <taxon>Lycopodiopsida</taxon>
        <taxon>Lycopodiales</taxon>
        <taxon>Lycopodiaceae</taxon>
        <taxon>Lycopodioideae</taxon>
        <taxon>Diphasiastrum</taxon>
    </lineage>
</organism>
<name>A0ACC2B2H7_DIPCM</name>
<dbReference type="Proteomes" id="UP001162992">
    <property type="component" value="Chromosome 18"/>
</dbReference>
<protein>
    <submittedName>
        <fullName evidence="1">Uncharacterized protein</fullName>
    </submittedName>
</protein>
<keyword evidence="2" id="KW-1185">Reference proteome</keyword>